<dbReference type="Gene3D" id="3.30.420.10">
    <property type="entry name" value="Ribonuclease H-like superfamily/Ribonuclease H"/>
    <property type="match status" value="1"/>
</dbReference>
<dbReference type="SUPFAM" id="SSF53098">
    <property type="entry name" value="Ribonuclease H-like"/>
    <property type="match status" value="1"/>
</dbReference>
<dbReference type="CDD" id="cd06141">
    <property type="entry name" value="WRN_exo"/>
    <property type="match status" value="1"/>
</dbReference>
<comment type="caution">
    <text evidence="5">The sequence shown here is derived from an EMBL/GenBank/DDBJ whole genome shotgun (WGS) entry which is preliminary data.</text>
</comment>
<dbReference type="InterPro" id="IPR012337">
    <property type="entry name" value="RNaseH-like_sf"/>
</dbReference>
<feature type="domain" description="3'-5' exonuclease" evidence="4">
    <location>
        <begin position="34"/>
        <end position="216"/>
    </location>
</feature>
<dbReference type="PANTHER" id="PTHR13620:SF105">
    <property type="entry name" value="OS01G0737700 PROTEIN"/>
    <property type="match status" value="1"/>
</dbReference>
<dbReference type="GO" id="GO:0003676">
    <property type="term" value="F:nucleic acid binding"/>
    <property type="evidence" value="ECO:0007669"/>
    <property type="project" value="InterPro"/>
</dbReference>
<protein>
    <submittedName>
        <fullName evidence="5">Werner Syndrome-like exonuclease</fullName>
    </submittedName>
</protein>
<dbReference type="Proteomes" id="UP001163823">
    <property type="component" value="Chromosome 8"/>
</dbReference>
<gene>
    <name evidence="5" type="ORF">O6P43_020910</name>
</gene>
<organism evidence="5 6">
    <name type="scientific">Quillaja saponaria</name>
    <name type="common">Soap bark tree</name>
    <dbReference type="NCBI Taxonomy" id="32244"/>
    <lineage>
        <taxon>Eukaryota</taxon>
        <taxon>Viridiplantae</taxon>
        <taxon>Streptophyta</taxon>
        <taxon>Embryophyta</taxon>
        <taxon>Tracheophyta</taxon>
        <taxon>Spermatophyta</taxon>
        <taxon>Magnoliopsida</taxon>
        <taxon>eudicotyledons</taxon>
        <taxon>Gunneridae</taxon>
        <taxon>Pentapetalae</taxon>
        <taxon>rosids</taxon>
        <taxon>fabids</taxon>
        <taxon>Fabales</taxon>
        <taxon>Quillajaceae</taxon>
        <taxon>Quillaja</taxon>
    </lineage>
</organism>
<dbReference type="PANTHER" id="PTHR13620">
    <property type="entry name" value="3-5 EXONUCLEASE"/>
    <property type="match status" value="1"/>
</dbReference>
<accession>A0AAD7LLQ9</accession>
<dbReference type="Pfam" id="PF01612">
    <property type="entry name" value="DNA_pol_A_exo1"/>
    <property type="match status" value="1"/>
</dbReference>
<dbReference type="SMART" id="SM00474">
    <property type="entry name" value="35EXOc"/>
    <property type="match status" value="1"/>
</dbReference>
<evidence type="ECO:0000259" key="4">
    <source>
        <dbReference type="SMART" id="SM00474"/>
    </source>
</evidence>
<evidence type="ECO:0000313" key="5">
    <source>
        <dbReference type="EMBL" id="KAJ7960474.1"/>
    </source>
</evidence>
<evidence type="ECO:0000256" key="3">
    <source>
        <dbReference type="SAM" id="MobiDB-lite"/>
    </source>
</evidence>
<keyword evidence="5" id="KW-0269">Exonuclease</keyword>
<feature type="region of interest" description="Disordered" evidence="3">
    <location>
        <begin position="225"/>
        <end position="248"/>
    </location>
</feature>
<sequence>MVVMTTKIEELCTCERSRMRKLHGVTFHGHPTRVTVTSSCKIANSWIKSHLLAQCRYRETIVGLDIEWRPSFTRGVQNPVATVQLFIKRCCLIFQLYQALSIPTCLYEALEHPNITFTGVGIAGDAAKLQMDYGLEIENFGDIAEIAAEEFKMKKLRKAGLKTLVKALLREEMEKPKHVAVSNWEAKKLTCDPIQYACMDAYYSYILGKGLITGHEIARSPRTPLKHFNHKDHPKATSRPFISVTHAD</sequence>
<keyword evidence="6" id="KW-1185">Reference proteome</keyword>
<name>A0AAD7LLQ9_QUISA</name>
<dbReference type="GO" id="GO:0008408">
    <property type="term" value="F:3'-5' exonuclease activity"/>
    <property type="evidence" value="ECO:0007669"/>
    <property type="project" value="InterPro"/>
</dbReference>
<dbReference type="InterPro" id="IPR002562">
    <property type="entry name" value="3'-5'_exonuclease_dom"/>
</dbReference>
<dbReference type="GO" id="GO:0006139">
    <property type="term" value="P:nucleobase-containing compound metabolic process"/>
    <property type="evidence" value="ECO:0007669"/>
    <property type="project" value="InterPro"/>
</dbReference>
<dbReference type="GO" id="GO:0005634">
    <property type="term" value="C:nucleus"/>
    <property type="evidence" value="ECO:0007669"/>
    <property type="project" value="TreeGrafter"/>
</dbReference>
<dbReference type="InterPro" id="IPR036397">
    <property type="entry name" value="RNaseH_sf"/>
</dbReference>
<dbReference type="InterPro" id="IPR051132">
    <property type="entry name" value="3-5_Exonuclease_domain"/>
</dbReference>
<dbReference type="GO" id="GO:0005737">
    <property type="term" value="C:cytoplasm"/>
    <property type="evidence" value="ECO:0007669"/>
    <property type="project" value="TreeGrafter"/>
</dbReference>
<keyword evidence="1" id="KW-0540">Nuclease</keyword>
<evidence type="ECO:0000256" key="1">
    <source>
        <dbReference type="ARBA" id="ARBA00022722"/>
    </source>
</evidence>
<dbReference type="KEGG" id="qsa:O6P43_020910"/>
<proteinExistence type="predicted"/>
<dbReference type="AlphaFoldDB" id="A0AAD7LLQ9"/>
<evidence type="ECO:0000313" key="6">
    <source>
        <dbReference type="Proteomes" id="UP001163823"/>
    </source>
</evidence>
<reference evidence="5" key="1">
    <citation type="journal article" date="2023" name="Science">
        <title>Elucidation of the pathway for biosynthesis of saponin adjuvants from the soapbark tree.</title>
        <authorList>
            <person name="Reed J."/>
            <person name="Orme A."/>
            <person name="El-Demerdash A."/>
            <person name="Owen C."/>
            <person name="Martin L.B.B."/>
            <person name="Misra R.C."/>
            <person name="Kikuchi S."/>
            <person name="Rejzek M."/>
            <person name="Martin A.C."/>
            <person name="Harkess A."/>
            <person name="Leebens-Mack J."/>
            <person name="Louveau T."/>
            <person name="Stephenson M.J."/>
            <person name="Osbourn A."/>
        </authorList>
    </citation>
    <scope>NUCLEOTIDE SEQUENCE</scope>
    <source>
        <strain evidence="5">S10</strain>
    </source>
</reference>
<dbReference type="EMBL" id="JARAOO010000008">
    <property type="protein sequence ID" value="KAJ7960474.1"/>
    <property type="molecule type" value="Genomic_DNA"/>
</dbReference>
<evidence type="ECO:0000256" key="2">
    <source>
        <dbReference type="ARBA" id="ARBA00022801"/>
    </source>
</evidence>
<keyword evidence="2" id="KW-0378">Hydrolase</keyword>